<keyword evidence="6 8" id="KW-0472">Membrane</keyword>
<feature type="transmembrane region" description="Helical" evidence="8">
    <location>
        <begin position="291"/>
        <end position="309"/>
    </location>
</feature>
<keyword evidence="5 8" id="KW-1133">Transmembrane helix</keyword>
<dbReference type="InterPro" id="IPR036259">
    <property type="entry name" value="MFS_trans_sf"/>
</dbReference>
<keyword evidence="3" id="KW-0813">Transport</keyword>
<gene>
    <name evidence="10" type="ORF">AADG42_15090</name>
</gene>
<dbReference type="InterPro" id="IPR001958">
    <property type="entry name" value="Tet-R_TetA/multi-R_MdtG-like"/>
</dbReference>
<evidence type="ECO:0000256" key="6">
    <source>
        <dbReference type="ARBA" id="ARBA00023136"/>
    </source>
</evidence>
<feature type="transmembrane region" description="Helical" evidence="8">
    <location>
        <begin position="89"/>
        <end position="109"/>
    </location>
</feature>
<evidence type="ECO:0000256" key="8">
    <source>
        <dbReference type="SAM" id="Phobius"/>
    </source>
</evidence>
<dbReference type="EMBL" id="CP154795">
    <property type="protein sequence ID" value="XAN08573.1"/>
    <property type="molecule type" value="Genomic_DNA"/>
</dbReference>
<evidence type="ECO:0000256" key="4">
    <source>
        <dbReference type="ARBA" id="ARBA00022692"/>
    </source>
</evidence>
<dbReference type="CDD" id="cd17325">
    <property type="entry name" value="MFS_MdtG_SLC18_like"/>
    <property type="match status" value="1"/>
</dbReference>
<dbReference type="InterPro" id="IPR011701">
    <property type="entry name" value="MFS"/>
</dbReference>
<feature type="transmembrane region" description="Helical" evidence="8">
    <location>
        <begin position="315"/>
        <end position="337"/>
    </location>
</feature>
<sequence>MSEASGPGRGIRGWVRRRTSVPRDVIVLGMIAFSVAVGFGVVVPVLPVFAKSFEVTNFQVAMVVSAFAFMRLLMSPFCGRLADWLGERATLAVGIFIVAISSAVAGLSTSYEMLLLSRGLGGIGSAMFTVSAMTLLLKAAPPAMRGRAAGFFQSGFLIGGMTGPAIGGLLAAISITAPFFFYAGTLAVAGTIGLALLSKPERAAAGVAQIAVRPMHEVAADPRFQAACVSNLAQGWNNFGVRNALVPLLALMSLDRGPTQTGYAFAIAAVVQTLALAPVGKFVDQVGRKPAMIAGGLLGAAVMATLPLVPSWWMFIVVLCLGGVAAAALGTAPAASVGDAAGAKSGTPVAVFSMFSDLGAIIGPLVAGWLADTVSMTVGFAVGAALLALGSLVSVRMPAGVPTSDSVPPENGAEPTDPPSATLANPEDLR</sequence>
<name>A0ABZ3FR70_9ACTN</name>
<dbReference type="Proteomes" id="UP001442841">
    <property type="component" value="Chromosome"/>
</dbReference>
<feature type="transmembrane region" description="Helical" evidence="8">
    <location>
        <begin position="58"/>
        <end position="77"/>
    </location>
</feature>
<evidence type="ECO:0000313" key="11">
    <source>
        <dbReference type="Proteomes" id="UP001442841"/>
    </source>
</evidence>
<keyword evidence="11" id="KW-1185">Reference proteome</keyword>
<evidence type="ECO:0000256" key="5">
    <source>
        <dbReference type="ARBA" id="ARBA00022989"/>
    </source>
</evidence>
<dbReference type="InterPro" id="IPR050930">
    <property type="entry name" value="MFS_Vesicular_Transporter"/>
</dbReference>
<feature type="transmembrane region" description="Helical" evidence="8">
    <location>
        <begin position="25"/>
        <end position="46"/>
    </location>
</feature>
<feature type="transmembrane region" description="Helical" evidence="8">
    <location>
        <begin position="179"/>
        <end position="197"/>
    </location>
</feature>
<feature type="transmembrane region" description="Helical" evidence="8">
    <location>
        <begin position="376"/>
        <end position="395"/>
    </location>
</feature>
<feature type="region of interest" description="Disordered" evidence="7">
    <location>
        <begin position="402"/>
        <end position="430"/>
    </location>
</feature>
<feature type="domain" description="Major facilitator superfamily (MFS) profile" evidence="9">
    <location>
        <begin position="24"/>
        <end position="402"/>
    </location>
</feature>
<protein>
    <submittedName>
        <fullName evidence="10">MFS transporter</fullName>
    </submittedName>
</protein>
<proteinExistence type="inferred from homology"/>
<evidence type="ECO:0000256" key="2">
    <source>
        <dbReference type="ARBA" id="ARBA00007520"/>
    </source>
</evidence>
<dbReference type="PANTHER" id="PTHR23506">
    <property type="entry name" value="GH10249P"/>
    <property type="match status" value="1"/>
</dbReference>
<dbReference type="PANTHER" id="PTHR23506:SF23">
    <property type="entry name" value="GH10249P"/>
    <property type="match status" value="1"/>
</dbReference>
<dbReference type="SUPFAM" id="SSF103473">
    <property type="entry name" value="MFS general substrate transporter"/>
    <property type="match status" value="1"/>
</dbReference>
<evidence type="ECO:0000256" key="7">
    <source>
        <dbReference type="SAM" id="MobiDB-lite"/>
    </source>
</evidence>
<dbReference type="PRINTS" id="PR01035">
    <property type="entry name" value="TCRTETA"/>
</dbReference>
<feature type="transmembrane region" description="Helical" evidence="8">
    <location>
        <begin position="149"/>
        <end position="173"/>
    </location>
</feature>
<feature type="transmembrane region" description="Helical" evidence="8">
    <location>
        <begin position="115"/>
        <end position="137"/>
    </location>
</feature>
<reference evidence="10 11" key="1">
    <citation type="submission" date="2024-04" db="EMBL/GenBank/DDBJ databases">
        <title>Isolation of an actinomycete strain from pig manure.</title>
        <authorList>
            <person name="Gong T."/>
            <person name="Yu Z."/>
            <person name="An M."/>
            <person name="Wei C."/>
            <person name="Yang W."/>
            <person name="Liu L."/>
        </authorList>
    </citation>
    <scope>NUCLEOTIDE SEQUENCE [LARGE SCALE GENOMIC DNA]</scope>
    <source>
        <strain evidence="10 11">ZF39</strain>
    </source>
</reference>
<dbReference type="Pfam" id="PF07690">
    <property type="entry name" value="MFS_1"/>
    <property type="match status" value="2"/>
</dbReference>
<dbReference type="InterPro" id="IPR020846">
    <property type="entry name" value="MFS_dom"/>
</dbReference>
<dbReference type="Gene3D" id="1.20.1250.20">
    <property type="entry name" value="MFS general substrate transporter like domains"/>
    <property type="match status" value="2"/>
</dbReference>
<comment type="subcellular location">
    <subcellularLocation>
        <location evidence="1">Cell membrane</location>
        <topology evidence="1">Multi-pass membrane protein</topology>
    </subcellularLocation>
</comment>
<feature type="transmembrane region" description="Helical" evidence="8">
    <location>
        <begin position="349"/>
        <end position="370"/>
    </location>
</feature>
<keyword evidence="4 8" id="KW-0812">Transmembrane</keyword>
<dbReference type="PROSITE" id="PS00216">
    <property type="entry name" value="SUGAR_TRANSPORT_1"/>
    <property type="match status" value="1"/>
</dbReference>
<dbReference type="RefSeq" id="WP_425310030.1">
    <property type="nucleotide sequence ID" value="NZ_CP154795.1"/>
</dbReference>
<evidence type="ECO:0000256" key="3">
    <source>
        <dbReference type="ARBA" id="ARBA00022448"/>
    </source>
</evidence>
<evidence type="ECO:0000313" key="10">
    <source>
        <dbReference type="EMBL" id="XAN08573.1"/>
    </source>
</evidence>
<dbReference type="PROSITE" id="PS50850">
    <property type="entry name" value="MFS"/>
    <property type="match status" value="1"/>
</dbReference>
<dbReference type="InterPro" id="IPR005829">
    <property type="entry name" value="Sugar_transporter_CS"/>
</dbReference>
<evidence type="ECO:0000256" key="1">
    <source>
        <dbReference type="ARBA" id="ARBA00004651"/>
    </source>
</evidence>
<evidence type="ECO:0000259" key="9">
    <source>
        <dbReference type="PROSITE" id="PS50850"/>
    </source>
</evidence>
<comment type="similarity">
    <text evidence="2">Belongs to the major facilitator superfamily. TCR/Tet family.</text>
</comment>
<accession>A0ABZ3FR70</accession>
<organism evidence="10 11">
    <name type="scientific">Ammonicoccus fulvus</name>
    <dbReference type="NCBI Taxonomy" id="3138240"/>
    <lineage>
        <taxon>Bacteria</taxon>
        <taxon>Bacillati</taxon>
        <taxon>Actinomycetota</taxon>
        <taxon>Actinomycetes</taxon>
        <taxon>Propionibacteriales</taxon>
        <taxon>Propionibacteriaceae</taxon>
        <taxon>Ammonicoccus</taxon>
    </lineage>
</organism>